<dbReference type="SUPFAM" id="SSF103473">
    <property type="entry name" value="MFS general substrate transporter"/>
    <property type="match status" value="1"/>
</dbReference>
<organism evidence="8 9">
    <name type="scientific">Salinomyces thailandicus</name>
    <dbReference type="NCBI Taxonomy" id="706561"/>
    <lineage>
        <taxon>Eukaryota</taxon>
        <taxon>Fungi</taxon>
        <taxon>Dikarya</taxon>
        <taxon>Ascomycota</taxon>
        <taxon>Pezizomycotina</taxon>
        <taxon>Dothideomycetes</taxon>
        <taxon>Dothideomycetidae</taxon>
        <taxon>Mycosphaerellales</taxon>
        <taxon>Teratosphaeriaceae</taxon>
        <taxon>Salinomyces</taxon>
    </lineage>
</organism>
<evidence type="ECO:0000256" key="2">
    <source>
        <dbReference type="ARBA" id="ARBA00022692"/>
    </source>
</evidence>
<keyword evidence="4 6" id="KW-0472">Membrane</keyword>
<feature type="compositionally biased region" description="Basic and acidic residues" evidence="5">
    <location>
        <begin position="1"/>
        <end position="11"/>
    </location>
</feature>
<evidence type="ECO:0000256" key="6">
    <source>
        <dbReference type="SAM" id="Phobius"/>
    </source>
</evidence>
<feature type="transmembrane region" description="Helical" evidence="6">
    <location>
        <begin position="311"/>
        <end position="331"/>
    </location>
</feature>
<accession>A0A4U0UDP2</accession>
<dbReference type="PANTHER" id="PTHR23502:SF2">
    <property type="entry name" value="TRANSPORTER, PUTATIVE (AFU_ORTHOLOGUE AFUA_2G08910)-RELATED"/>
    <property type="match status" value="1"/>
</dbReference>
<dbReference type="EMBL" id="NAJL01000005">
    <property type="protein sequence ID" value="TKA32455.1"/>
    <property type="molecule type" value="Genomic_DNA"/>
</dbReference>
<feature type="transmembrane region" description="Helical" evidence="6">
    <location>
        <begin position="351"/>
        <end position="373"/>
    </location>
</feature>
<feature type="transmembrane region" description="Helical" evidence="6">
    <location>
        <begin position="427"/>
        <end position="452"/>
    </location>
</feature>
<dbReference type="GO" id="GO:0022857">
    <property type="term" value="F:transmembrane transporter activity"/>
    <property type="evidence" value="ECO:0007669"/>
    <property type="project" value="InterPro"/>
</dbReference>
<feature type="transmembrane region" description="Helical" evidence="6">
    <location>
        <begin position="459"/>
        <end position="481"/>
    </location>
</feature>
<feature type="transmembrane region" description="Helical" evidence="6">
    <location>
        <begin position="493"/>
        <end position="514"/>
    </location>
</feature>
<dbReference type="GO" id="GO:0005886">
    <property type="term" value="C:plasma membrane"/>
    <property type="evidence" value="ECO:0007669"/>
    <property type="project" value="TreeGrafter"/>
</dbReference>
<feature type="region of interest" description="Disordered" evidence="5">
    <location>
        <begin position="1"/>
        <end position="42"/>
    </location>
</feature>
<feature type="transmembrane region" description="Helical" evidence="6">
    <location>
        <begin position="126"/>
        <end position="144"/>
    </location>
</feature>
<feature type="transmembrane region" description="Helical" evidence="6">
    <location>
        <begin position="179"/>
        <end position="202"/>
    </location>
</feature>
<sequence>MDEKHGEDTSKQDFTPVQKQHSPGSASARNAPETDTEFGPRTTYTNLAAGLSEEHRDYLIQRHGTLDLEPLPSADPADPYNWPRWKKMANLVCVGFHATMTTFIAASIIPAYENIAEDLGCSIQRASYLTSLQIAILGWLPLFWKPVANRYGRRPVWLVSTMGALLFNVGCALSDGYTAMAVCRAFCAFFISPAIAIGSGVVTETFFKRERAQYMGVWTLLVTLGPPSGPFFMGFVAYQTGDYRWIYWVLAIVNGVQFISYIFFGPETRYIRQGVTHQGSAFKQEYLNIGRIDPAPFNPFEFIAPLTLARYASIVIPSVAYSVVFAFASVLVTVEIPQLFVPRFGFNPQQIGLQFLGNIIGSVIGEQLAGRGSDWWMNWRAKKLGEGRKPQPEFRLWLSYFGYLLAMVGLLVFGIRIQQAPMGQWNVTPIVGVAIASAGGQVITTVLITYAVDCHSDEAASIGAFVNVVRQTWAFIGPFWFPDMLESVGGSGSGGIMAGLIFVFSWVPTALLQWRGQQWREKKASFSAKEAEGMANPS</sequence>
<evidence type="ECO:0000256" key="3">
    <source>
        <dbReference type="ARBA" id="ARBA00022989"/>
    </source>
</evidence>
<dbReference type="Pfam" id="PF07690">
    <property type="entry name" value="MFS_1"/>
    <property type="match status" value="1"/>
</dbReference>
<evidence type="ECO:0000256" key="5">
    <source>
        <dbReference type="SAM" id="MobiDB-lite"/>
    </source>
</evidence>
<feature type="transmembrane region" description="Helical" evidence="6">
    <location>
        <begin position="214"/>
        <end position="239"/>
    </location>
</feature>
<evidence type="ECO:0000256" key="1">
    <source>
        <dbReference type="ARBA" id="ARBA00004141"/>
    </source>
</evidence>
<protein>
    <recommendedName>
        <fullName evidence="7">Major facilitator superfamily (MFS) profile domain-containing protein</fullName>
    </recommendedName>
</protein>
<dbReference type="PANTHER" id="PTHR23502">
    <property type="entry name" value="MAJOR FACILITATOR SUPERFAMILY"/>
    <property type="match status" value="1"/>
</dbReference>
<dbReference type="PROSITE" id="PS50850">
    <property type="entry name" value="MFS"/>
    <property type="match status" value="1"/>
</dbReference>
<feature type="transmembrane region" description="Helical" evidence="6">
    <location>
        <begin position="394"/>
        <end position="415"/>
    </location>
</feature>
<feature type="compositionally biased region" description="Polar residues" evidence="5">
    <location>
        <begin position="12"/>
        <end position="28"/>
    </location>
</feature>
<dbReference type="InterPro" id="IPR020846">
    <property type="entry name" value="MFS_dom"/>
</dbReference>
<evidence type="ECO:0000313" key="9">
    <source>
        <dbReference type="Proteomes" id="UP000308549"/>
    </source>
</evidence>
<dbReference type="InterPro" id="IPR011701">
    <property type="entry name" value="MFS"/>
</dbReference>
<dbReference type="OrthoDB" id="2585655at2759"/>
<comment type="caution">
    <text evidence="8">The sequence shown here is derived from an EMBL/GenBank/DDBJ whole genome shotgun (WGS) entry which is preliminary data.</text>
</comment>
<feature type="transmembrane region" description="Helical" evidence="6">
    <location>
        <begin position="245"/>
        <end position="264"/>
    </location>
</feature>
<dbReference type="FunFam" id="1.20.1250.20:FF:000318">
    <property type="entry name" value="MFS multidrug transporter, putative"/>
    <property type="match status" value="1"/>
</dbReference>
<evidence type="ECO:0000256" key="4">
    <source>
        <dbReference type="ARBA" id="ARBA00023136"/>
    </source>
</evidence>
<name>A0A4U0UDP2_9PEZI</name>
<gene>
    <name evidence="8" type="ORF">B0A50_01563</name>
</gene>
<dbReference type="Proteomes" id="UP000308549">
    <property type="component" value="Unassembled WGS sequence"/>
</dbReference>
<feature type="transmembrane region" description="Helical" evidence="6">
    <location>
        <begin position="156"/>
        <end position="173"/>
    </location>
</feature>
<keyword evidence="9" id="KW-1185">Reference proteome</keyword>
<evidence type="ECO:0000259" key="7">
    <source>
        <dbReference type="PROSITE" id="PS50850"/>
    </source>
</evidence>
<feature type="domain" description="Major facilitator superfamily (MFS) profile" evidence="7">
    <location>
        <begin position="90"/>
        <end position="517"/>
    </location>
</feature>
<reference evidence="8 9" key="1">
    <citation type="submission" date="2017-03" db="EMBL/GenBank/DDBJ databases">
        <title>Genomes of endolithic fungi from Antarctica.</title>
        <authorList>
            <person name="Coleine C."/>
            <person name="Masonjones S."/>
            <person name="Stajich J.E."/>
        </authorList>
    </citation>
    <scope>NUCLEOTIDE SEQUENCE [LARGE SCALE GENOMIC DNA]</scope>
    <source>
        <strain evidence="8 9">CCFEE 6315</strain>
    </source>
</reference>
<feature type="transmembrane region" description="Helical" evidence="6">
    <location>
        <begin position="91"/>
        <end position="111"/>
    </location>
</feature>
<evidence type="ECO:0000313" key="8">
    <source>
        <dbReference type="EMBL" id="TKA32455.1"/>
    </source>
</evidence>
<keyword evidence="3 6" id="KW-1133">Transmembrane helix</keyword>
<dbReference type="InterPro" id="IPR036259">
    <property type="entry name" value="MFS_trans_sf"/>
</dbReference>
<keyword evidence="2 6" id="KW-0812">Transmembrane</keyword>
<proteinExistence type="predicted"/>
<dbReference type="Gene3D" id="1.20.1250.20">
    <property type="entry name" value="MFS general substrate transporter like domains"/>
    <property type="match status" value="1"/>
</dbReference>
<dbReference type="AlphaFoldDB" id="A0A4U0UDP2"/>
<comment type="subcellular location">
    <subcellularLocation>
        <location evidence="1">Membrane</location>
        <topology evidence="1">Multi-pass membrane protein</topology>
    </subcellularLocation>
</comment>